<dbReference type="AlphaFoldDB" id="A0A5C6AQB3"/>
<proteinExistence type="predicted"/>
<name>A0A5C6AQB3_9BACT</name>
<comment type="caution">
    <text evidence="1">The sequence shown here is derived from an EMBL/GenBank/DDBJ whole genome shotgun (WGS) entry which is preliminary data.</text>
</comment>
<evidence type="ECO:0000313" key="2">
    <source>
        <dbReference type="Proteomes" id="UP000320176"/>
    </source>
</evidence>
<dbReference type="Proteomes" id="UP000320176">
    <property type="component" value="Unassembled WGS sequence"/>
</dbReference>
<dbReference type="EMBL" id="SJPN01000005">
    <property type="protein sequence ID" value="TWU01266.1"/>
    <property type="molecule type" value="Genomic_DNA"/>
</dbReference>
<keyword evidence="2" id="KW-1185">Reference proteome</keyword>
<dbReference type="SUPFAM" id="SSF53448">
    <property type="entry name" value="Nucleotide-diphospho-sugar transferases"/>
    <property type="match status" value="1"/>
</dbReference>
<gene>
    <name evidence="1" type="ORF">Pla52n_46400</name>
</gene>
<evidence type="ECO:0000313" key="1">
    <source>
        <dbReference type="EMBL" id="TWU01266.1"/>
    </source>
</evidence>
<dbReference type="InterPro" id="IPR029044">
    <property type="entry name" value="Nucleotide-diphossugar_trans"/>
</dbReference>
<dbReference type="Gene3D" id="3.90.550.10">
    <property type="entry name" value="Spore Coat Polysaccharide Biosynthesis Protein SpsA, Chain A"/>
    <property type="match status" value="1"/>
</dbReference>
<organism evidence="1 2">
    <name type="scientific">Stieleria varia</name>
    <dbReference type="NCBI Taxonomy" id="2528005"/>
    <lineage>
        <taxon>Bacteria</taxon>
        <taxon>Pseudomonadati</taxon>
        <taxon>Planctomycetota</taxon>
        <taxon>Planctomycetia</taxon>
        <taxon>Pirellulales</taxon>
        <taxon>Pirellulaceae</taxon>
        <taxon>Stieleria</taxon>
    </lineage>
</organism>
<protein>
    <recommendedName>
        <fullName evidence="3">Nucleotide-diphospho-sugar transferase</fullName>
    </recommendedName>
</protein>
<evidence type="ECO:0008006" key="3">
    <source>
        <dbReference type="Google" id="ProtNLM"/>
    </source>
</evidence>
<accession>A0A5C6AQB3</accession>
<reference evidence="1 2" key="1">
    <citation type="submission" date="2019-02" db="EMBL/GenBank/DDBJ databases">
        <title>Deep-cultivation of Planctomycetes and their phenomic and genomic characterization uncovers novel biology.</title>
        <authorList>
            <person name="Wiegand S."/>
            <person name="Jogler M."/>
            <person name="Boedeker C."/>
            <person name="Pinto D."/>
            <person name="Vollmers J."/>
            <person name="Rivas-Marin E."/>
            <person name="Kohn T."/>
            <person name="Peeters S.H."/>
            <person name="Heuer A."/>
            <person name="Rast P."/>
            <person name="Oberbeckmann S."/>
            <person name="Bunk B."/>
            <person name="Jeske O."/>
            <person name="Meyerdierks A."/>
            <person name="Storesund J.E."/>
            <person name="Kallscheuer N."/>
            <person name="Luecker S."/>
            <person name="Lage O.M."/>
            <person name="Pohl T."/>
            <person name="Merkel B.J."/>
            <person name="Hornburger P."/>
            <person name="Mueller R.-W."/>
            <person name="Bruemmer F."/>
            <person name="Labrenz M."/>
            <person name="Spormann A.M."/>
            <person name="Op Den Camp H."/>
            <person name="Overmann J."/>
            <person name="Amann R."/>
            <person name="Jetten M.S.M."/>
            <person name="Mascher T."/>
            <person name="Medema M.H."/>
            <person name="Devos D.P."/>
            <person name="Kaster A.-K."/>
            <person name="Ovreas L."/>
            <person name="Rohde M."/>
            <person name="Galperin M.Y."/>
            <person name="Jogler C."/>
        </authorList>
    </citation>
    <scope>NUCLEOTIDE SEQUENCE [LARGE SCALE GENOMIC DNA]</scope>
    <source>
        <strain evidence="1 2">Pla52n</strain>
    </source>
</reference>
<sequence length="313" mass="36540">MGTYSQMTPPILFLIFNRPDLVEISFREIRKAKPSQLFVAADGPRAIKEGEAELCEQARRIVDHVDWECEIHTLFRDENLGCRKAVSSAISWFFDHVEDGIILEDDCVPEHSFFRFCGDMLARYRNDERVMCVTGDNFQDGIARGRASYYFSIYNHCWGWATWRRAWNHFDHDLKNWERLRETRFLQKLMPRKSADYWTRAFDSVLTNKVDSWAYIWTFSCWSQNGVTATPNQNLVSNIGFDTRATHTADATSASSRLQSHQIAFPLSHPSRVRRNRKADRYVEKNSFGIQLPDSYSDRVQRKLKKLVSGTKT</sequence>